<dbReference type="eggNOG" id="KOG3627">
    <property type="taxonomic scope" value="Eukaryota"/>
</dbReference>
<evidence type="ECO:0000256" key="2">
    <source>
        <dbReference type="ARBA" id="ARBA00022729"/>
    </source>
</evidence>
<reference evidence="9" key="3">
    <citation type="submission" date="2025-09" db="UniProtKB">
        <authorList>
            <consortium name="Ensembl"/>
        </authorList>
    </citation>
    <scope>IDENTIFICATION</scope>
</reference>
<keyword evidence="1" id="KW-0645">Protease</keyword>
<evidence type="ECO:0000256" key="3">
    <source>
        <dbReference type="ARBA" id="ARBA00022801"/>
    </source>
</evidence>
<dbReference type="RefSeq" id="XP_005458660.2">
    <property type="nucleotide sequence ID" value="XM_005458603.4"/>
</dbReference>
<evidence type="ECO:0000256" key="1">
    <source>
        <dbReference type="ARBA" id="ARBA00022670"/>
    </source>
</evidence>
<dbReference type="PRINTS" id="PR00722">
    <property type="entry name" value="CHYMOTRYPSIN"/>
</dbReference>
<keyword evidence="7" id="KW-1133">Transmembrane helix</keyword>
<evidence type="ECO:0000259" key="8">
    <source>
        <dbReference type="PROSITE" id="PS50240"/>
    </source>
</evidence>
<keyword evidence="6" id="KW-0325">Glycoprotein</keyword>
<sequence length="399" mass="43389">MGGAKHPFFVFNAKDCKKRLQLTMAFQRSLCCFFVMIHVLCKDCHSQHLECGTAVKNSRIIGGQDATPGNWPWLAFITVFNQFQCGGSLISDQWVLTAASCVTPQESGDTAVFLGVQNLTGPFPTVVGRTVNKIICHPDYSHLTHKNDICLLKLSTPVNFTDYIRPICLAAENSTFYAGTNTWVTGFGITSNLTFPNILQEVNVPVVGNNECQCYYEDVQFASITENMICTGLQAGGKSPCFGDGGGPLMIKKDSVWVQIGIVSFSVGCAQPLRPEVYTRVSQYTKWIRDTITDTEPGFVTFTSTGTDSDLSFNCSAFVRPTPAPVPTTVPTTIPTTIPTTLPTTLPNTVLTAVPSTFPNIGGCNNVFCSGENLIHFTHFTSLFVLIALLHVFVGSGEM</sequence>
<evidence type="ECO:0000256" key="6">
    <source>
        <dbReference type="ARBA" id="ARBA00023180"/>
    </source>
</evidence>
<evidence type="ECO:0000313" key="9">
    <source>
        <dbReference type="Ensembl" id="ENSONIP00000008759.2"/>
    </source>
</evidence>
<keyword evidence="2" id="KW-0732">Signal</keyword>
<dbReference type="Ensembl" id="ENSONIT00000008764.2">
    <property type="protein sequence ID" value="ENSONIP00000008759.2"/>
    <property type="gene ID" value="ENSONIG00000006946.2"/>
</dbReference>
<dbReference type="InParanoid" id="I3JIR5"/>
<dbReference type="Proteomes" id="UP000005207">
    <property type="component" value="Linkage group LG3"/>
</dbReference>
<proteinExistence type="predicted"/>
<keyword evidence="7" id="KW-0812">Transmembrane</keyword>
<dbReference type="CDD" id="cd00190">
    <property type="entry name" value="Tryp_SPc"/>
    <property type="match status" value="1"/>
</dbReference>
<name>I3JIR5_ORENI</name>
<protein>
    <submittedName>
        <fullName evidence="9">Serine protease 27-like</fullName>
    </submittedName>
</protein>
<dbReference type="AlphaFoldDB" id="I3JIR5"/>
<gene>
    <name evidence="9" type="primary">LOC100705789</name>
</gene>
<dbReference type="HOGENOM" id="CLU_006842_0_4_1"/>
<dbReference type="InterPro" id="IPR001254">
    <property type="entry name" value="Trypsin_dom"/>
</dbReference>
<organism evidence="9 10">
    <name type="scientific">Oreochromis niloticus</name>
    <name type="common">Nile tilapia</name>
    <name type="synonym">Tilapia nilotica</name>
    <dbReference type="NCBI Taxonomy" id="8128"/>
    <lineage>
        <taxon>Eukaryota</taxon>
        <taxon>Metazoa</taxon>
        <taxon>Chordata</taxon>
        <taxon>Craniata</taxon>
        <taxon>Vertebrata</taxon>
        <taxon>Euteleostomi</taxon>
        <taxon>Actinopterygii</taxon>
        <taxon>Neopterygii</taxon>
        <taxon>Teleostei</taxon>
        <taxon>Neoteleostei</taxon>
        <taxon>Acanthomorphata</taxon>
        <taxon>Ovalentaria</taxon>
        <taxon>Cichlomorphae</taxon>
        <taxon>Cichliformes</taxon>
        <taxon>Cichlidae</taxon>
        <taxon>African cichlids</taxon>
        <taxon>Pseudocrenilabrinae</taxon>
        <taxon>Oreochromini</taxon>
        <taxon>Oreochromis</taxon>
    </lineage>
</organism>
<dbReference type="Pfam" id="PF00089">
    <property type="entry name" value="Trypsin"/>
    <property type="match status" value="1"/>
</dbReference>
<dbReference type="InterPro" id="IPR009003">
    <property type="entry name" value="Peptidase_S1_PA"/>
</dbReference>
<dbReference type="KEGG" id="onl:100705789"/>
<keyword evidence="7" id="KW-0472">Membrane</keyword>
<dbReference type="GeneID" id="100705789"/>
<dbReference type="InterPro" id="IPR001314">
    <property type="entry name" value="Peptidase_S1A"/>
</dbReference>
<dbReference type="PANTHER" id="PTHR24253:SF144">
    <property type="entry name" value="CHYMOTRYPSIN-LIKE PROTEASE CTRL-1-RELATED"/>
    <property type="match status" value="1"/>
</dbReference>
<feature type="transmembrane region" description="Helical" evidence="7">
    <location>
        <begin position="374"/>
        <end position="394"/>
    </location>
</feature>
<keyword evidence="5" id="KW-1015">Disulfide bond</keyword>
<evidence type="ECO:0000256" key="7">
    <source>
        <dbReference type="SAM" id="Phobius"/>
    </source>
</evidence>
<dbReference type="GO" id="GO:0006508">
    <property type="term" value="P:proteolysis"/>
    <property type="evidence" value="ECO:0007669"/>
    <property type="project" value="UniProtKB-KW"/>
</dbReference>
<dbReference type="GeneTree" id="ENSGT00940000163009"/>
<keyword evidence="10" id="KW-1185">Reference proteome</keyword>
<dbReference type="FunFam" id="2.40.10.10:FF:000024">
    <property type="entry name" value="Serine protease 53"/>
    <property type="match status" value="1"/>
</dbReference>
<dbReference type="GO" id="GO:0004252">
    <property type="term" value="F:serine-type endopeptidase activity"/>
    <property type="evidence" value="ECO:0007669"/>
    <property type="project" value="InterPro"/>
</dbReference>
<dbReference type="PANTHER" id="PTHR24253">
    <property type="entry name" value="TRANSMEMBRANE PROTEASE SERINE"/>
    <property type="match status" value="1"/>
</dbReference>
<evidence type="ECO:0000313" key="10">
    <source>
        <dbReference type="Proteomes" id="UP000005207"/>
    </source>
</evidence>
<dbReference type="PROSITE" id="PS50240">
    <property type="entry name" value="TRYPSIN_DOM"/>
    <property type="match status" value="1"/>
</dbReference>
<dbReference type="InterPro" id="IPR043504">
    <property type="entry name" value="Peptidase_S1_PA_chymotrypsin"/>
</dbReference>
<reference evidence="9" key="2">
    <citation type="submission" date="2025-08" db="UniProtKB">
        <authorList>
            <consortium name="Ensembl"/>
        </authorList>
    </citation>
    <scope>IDENTIFICATION</scope>
</reference>
<evidence type="ECO:0000256" key="4">
    <source>
        <dbReference type="ARBA" id="ARBA00022825"/>
    </source>
</evidence>
<reference evidence="10" key="1">
    <citation type="submission" date="2012-01" db="EMBL/GenBank/DDBJ databases">
        <title>The Genome Sequence of Oreochromis niloticus (Nile Tilapia).</title>
        <authorList>
            <consortium name="Broad Institute Genome Assembly Team"/>
            <consortium name="Broad Institute Sequencing Platform"/>
            <person name="Di Palma F."/>
            <person name="Johnson J."/>
            <person name="Lander E.S."/>
            <person name="Lindblad-Toh K."/>
        </authorList>
    </citation>
    <scope>NUCLEOTIDE SEQUENCE [LARGE SCALE GENOMIC DNA]</scope>
</reference>
<keyword evidence="4" id="KW-0720">Serine protease</keyword>
<dbReference type="SMART" id="SM00020">
    <property type="entry name" value="Tryp_SPc"/>
    <property type="match status" value="1"/>
</dbReference>
<dbReference type="OMA" id="ATPGNWP"/>
<evidence type="ECO:0000256" key="5">
    <source>
        <dbReference type="ARBA" id="ARBA00023157"/>
    </source>
</evidence>
<accession>I3JIR5</accession>
<feature type="domain" description="Peptidase S1" evidence="8">
    <location>
        <begin position="60"/>
        <end position="293"/>
    </location>
</feature>
<dbReference type="Gene3D" id="2.40.10.10">
    <property type="entry name" value="Trypsin-like serine proteases"/>
    <property type="match status" value="2"/>
</dbReference>
<dbReference type="STRING" id="8128.ENSONIP00000008759"/>
<dbReference type="OrthoDB" id="9448935at2759"/>
<keyword evidence="3" id="KW-0378">Hydrolase</keyword>
<dbReference type="SUPFAM" id="SSF50494">
    <property type="entry name" value="Trypsin-like serine proteases"/>
    <property type="match status" value="1"/>
</dbReference>